<dbReference type="EMBL" id="LT598448">
    <property type="protein sequence ID" value="SCU89494.1"/>
    <property type="molecule type" value="Genomic_DNA"/>
</dbReference>
<dbReference type="SUPFAM" id="SSF57667">
    <property type="entry name" value="beta-beta-alpha zinc fingers"/>
    <property type="match status" value="1"/>
</dbReference>
<dbReference type="PROSITE" id="PS00028">
    <property type="entry name" value="ZINC_FINGER_C2H2_1"/>
    <property type="match status" value="2"/>
</dbReference>
<dbReference type="GO" id="GO:0000978">
    <property type="term" value="F:RNA polymerase II cis-regulatory region sequence-specific DNA binding"/>
    <property type="evidence" value="ECO:0007669"/>
    <property type="project" value="TreeGrafter"/>
</dbReference>
<proteinExistence type="predicted"/>
<protein>
    <submittedName>
        <fullName evidence="8">LANO_0D05160g1_1</fullName>
    </submittedName>
</protein>
<feature type="region of interest" description="Disordered" evidence="6">
    <location>
        <begin position="1"/>
        <end position="58"/>
    </location>
</feature>
<keyword evidence="3 5" id="KW-0863">Zinc-finger</keyword>
<dbReference type="PROSITE" id="PS50157">
    <property type="entry name" value="ZINC_FINGER_C2H2_2"/>
    <property type="match status" value="2"/>
</dbReference>
<evidence type="ECO:0000313" key="8">
    <source>
        <dbReference type="EMBL" id="SCU89494.1"/>
    </source>
</evidence>
<dbReference type="PANTHER" id="PTHR14003">
    <property type="entry name" value="TRANSCRIPTIONAL REPRESSOR PROTEIN YY"/>
    <property type="match status" value="1"/>
</dbReference>
<gene>
    <name evidence="8" type="ORF">LANO_0D05160G</name>
</gene>
<evidence type="ECO:0000259" key="7">
    <source>
        <dbReference type="PROSITE" id="PS50157"/>
    </source>
</evidence>
<evidence type="ECO:0000256" key="6">
    <source>
        <dbReference type="SAM" id="MobiDB-lite"/>
    </source>
</evidence>
<keyword evidence="4" id="KW-0862">Zinc</keyword>
<evidence type="ECO:0000256" key="3">
    <source>
        <dbReference type="ARBA" id="ARBA00022771"/>
    </source>
</evidence>
<organism evidence="8 9">
    <name type="scientific">Lachancea nothofagi CBS 11611</name>
    <dbReference type="NCBI Taxonomy" id="1266666"/>
    <lineage>
        <taxon>Eukaryota</taxon>
        <taxon>Fungi</taxon>
        <taxon>Dikarya</taxon>
        <taxon>Ascomycota</taxon>
        <taxon>Saccharomycotina</taxon>
        <taxon>Saccharomycetes</taxon>
        <taxon>Saccharomycetales</taxon>
        <taxon>Saccharomycetaceae</taxon>
        <taxon>Lachancea</taxon>
    </lineage>
</organism>
<feature type="domain" description="C2H2-type" evidence="7">
    <location>
        <begin position="272"/>
        <end position="301"/>
    </location>
</feature>
<evidence type="ECO:0000256" key="5">
    <source>
        <dbReference type="PROSITE-ProRule" id="PRU00042"/>
    </source>
</evidence>
<dbReference type="Pfam" id="PF00096">
    <property type="entry name" value="zf-C2H2"/>
    <property type="match status" value="2"/>
</dbReference>
<dbReference type="GO" id="GO:0008270">
    <property type="term" value="F:zinc ion binding"/>
    <property type="evidence" value="ECO:0007669"/>
    <property type="project" value="UniProtKB-KW"/>
</dbReference>
<sequence length="311" mass="34258">MSQDQTSESHWCHSSLDEPQQESSTSPDSNAGSPGLHSASSSHTRVASYLESSANHTRSSPHLLSLLDKFPYTQFFQDSNVPSAISLAMASPAALQQETPVPAGHPYPRDPISPGHLHPHPLHHHIHDLHLPQGSSNNSPIHSLQQSLRYPPEPNFLEDSPQPLETPFFDPSIALDSHTPPLSLHPPLSLAFLASVVPPTHQLSSSSSSSSSISEFGIWTRHNSAPQSSDPRTSVVGHRRVSKRQCPQCHKVFSSFTAVQAHALVHSGHRPYRCPYPDCTKTFNVKSNMVRHYKLHIKKAGEFQDPRRESA</sequence>
<dbReference type="InterPro" id="IPR036236">
    <property type="entry name" value="Znf_C2H2_sf"/>
</dbReference>
<keyword evidence="1" id="KW-0479">Metal-binding</keyword>
<evidence type="ECO:0000256" key="4">
    <source>
        <dbReference type="ARBA" id="ARBA00022833"/>
    </source>
</evidence>
<dbReference type="PANTHER" id="PTHR14003:SF19">
    <property type="entry name" value="YY2 TRANSCRIPTION FACTOR"/>
    <property type="match status" value="1"/>
</dbReference>
<name>A0A1G4JH18_9SACH</name>
<dbReference type="InterPro" id="IPR013087">
    <property type="entry name" value="Znf_C2H2_type"/>
</dbReference>
<feature type="compositionally biased region" description="Polar residues" evidence="6">
    <location>
        <begin position="17"/>
        <end position="58"/>
    </location>
</feature>
<accession>A0A1G4JH18</accession>
<dbReference type="Gene3D" id="3.30.160.60">
    <property type="entry name" value="Classic Zinc Finger"/>
    <property type="match status" value="2"/>
</dbReference>
<evidence type="ECO:0000256" key="2">
    <source>
        <dbReference type="ARBA" id="ARBA00022737"/>
    </source>
</evidence>
<dbReference type="GO" id="GO:0000785">
    <property type="term" value="C:chromatin"/>
    <property type="evidence" value="ECO:0007669"/>
    <property type="project" value="TreeGrafter"/>
</dbReference>
<feature type="domain" description="C2H2-type" evidence="7">
    <location>
        <begin position="244"/>
        <end position="271"/>
    </location>
</feature>
<dbReference type="Proteomes" id="UP000189911">
    <property type="component" value="Chromosome D"/>
</dbReference>
<dbReference type="OrthoDB" id="4036576at2759"/>
<reference evidence="9" key="1">
    <citation type="submission" date="2016-03" db="EMBL/GenBank/DDBJ databases">
        <authorList>
            <person name="Devillers Hugo."/>
        </authorList>
    </citation>
    <scope>NUCLEOTIDE SEQUENCE [LARGE SCALE GENOMIC DNA]</scope>
</reference>
<dbReference type="SMART" id="SM00355">
    <property type="entry name" value="ZnF_C2H2"/>
    <property type="match status" value="2"/>
</dbReference>
<dbReference type="AlphaFoldDB" id="A0A1G4JH18"/>
<keyword evidence="9" id="KW-1185">Reference proteome</keyword>
<keyword evidence="2" id="KW-0677">Repeat</keyword>
<dbReference type="GO" id="GO:0005667">
    <property type="term" value="C:transcription regulator complex"/>
    <property type="evidence" value="ECO:0007669"/>
    <property type="project" value="TreeGrafter"/>
</dbReference>
<evidence type="ECO:0000313" key="9">
    <source>
        <dbReference type="Proteomes" id="UP000189911"/>
    </source>
</evidence>
<evidence type="ECO:0000256" key="1">
    <source>
        <dbReference type="ARBA" id="ARBA00022723"/>
    </source>
</evidence>
<dbReference type="GO" id="GO:0000981">
    <property type="term" value="F:DNA-binding transcription factor activity, RNA polymerase II-specific"/>
    <property type="evidence" value="ECO:0007669"/>
    <property type="project" value="TreeGrafter"/>
</dbReference>